<gene>
    <name evidence="1" type="ORF">N3K66_003617</name>
</gene>
<keyword evidence="2" id="KW-1185">Reference proteome</keyword>
<proteinExistence type="predicted"/>
<dbReference type="Proteomes" id="UP001163324">
    <property type="component" value="Chromosome 3"/>
</dbReference>
<sequence>MYTYKVVALAAMAAFAEQAVAFNSHRHLHEHAKKAEPTTREVKSLTKRGVAYNDAGLANTFGAACEKCSWAYNWASLPGNLDQKFEYMPTLWGDIDIHTSHWDSDVEQCLASGTKVLFSFNEPDHASQSNMSPEQAASAHNRWMNKYAGRAQVCAPSVTNSGNPGEGLDWLRNFHNACNNIEGGCAIDCCNIHWYSEAAYSDTLFTHIDGAKEICGGKPIYLTEFAPLGSDDDKNGFMSNIISRLDGVDGLAGYSYFMVAEGNLMSSANDLSSYGRLYATV</sequence>
<comment type="caution">
    <text evidence="1">The sequence shown here is derived from an EMBL/GenBank/DDBJ whole genome shotgun (WGS) entry which is preliminary data.</text>
</comment>
<evidence type="ECO:0000313" key="1">
    <source>
        <dbReference type="EMBL" id="KAI9901800.1"/>
    </source>
</evidence>
<accession>A0ACC0V607</accession>
<dbReference type="EMBL" id="CM047942">
    <property type="protein sequence ID" value="KAI9901800.1"/>
    <property type="molecule type" value="Genomic_DNA"/>
</dbReference>
<organism evidence="1 2">
    <name type="scientific">Trichothecium roseum</name>
    <dbReference type="NCBI Taxonomy" id="47278"/>
    <lineage>
        <taxon>Eukaryota</taxon>
        <taxon>Fungi</taxon>
        <taxon>Dikarya</taxon>
        <taxon>Ascomycota</taxon>
        <taxon>Pezizomycotina</taxon>
        <taxon>Sordariomycetes</taxon>
        <taxon>Hypocreomycetidae</taxon>
        <taxon>Hypocreales</taxon>
        <taxon>Hypocreales incertae sedis</taxon>
        <taxon>Trichothecium</taxon>
    </lineage>
</organism>
<protein>
    <submittedName>
        <fullName evidence="1">Uncharacterized protein</fullName>
    </submittedName>
</protein>
<reference evidence="1" key="1">
    <citation type="submission" date="2022-10" db="EMBL/GenBank/DDBJ databases">
        <title>Complete Genome of Trichothecium roseum strain YXFP-22015, a Plant Pathogen Isolated from Citrus.</title>
        <authorList>
            <person name="Wang Y."/>
            <person name="Zhu L."/>
        </authorList>
    </citation>
    <scope>NUCLEOTIDE SEQUENCE</scope>
    <source>
        <strain evidence="1">YXFP-22015</strain>
    </source>
</reference>
<name>A0ACC0V607_9HYPO</name>
<evidence type="ECO:0000313" key="2">
    <source>
        <dbReference type="Proteomes" id="UP001163324"/>
    </source>
</evidence>